<evidence type="ECO:0000313" key="8">
    <source>
        <dbReference type="Proteomes" id="UP001055101"/>
    </source>
</evidence>
<evidence type="ECO:0000256" key="6">
    <source>
        <dbReference type="SAM" id="Phobius"/>
    </source>
</evidence>
<feature type="transmembrane region" description="Helical" evidence="6">
    <location>
        <begin position="130"/>
        <end position="153"/>
    </location>
</feature>
<feature type="transmembrane region" description="Helical" evidence="6">
    <location>
        <begin position="20"/>
        <end position="43"/>
    </location>
</feature>
<dbReference type="InterPro" id="IPR002797">
    <property type="entry name" value="Polysacc_synth"/>
</dbReference>
<feature type="transmembrane region" description="Helical" evidence="6">
    <location>
        <begin position="398"/>
        <end position="420"/>
    </location>
</feature>
<comment type="subcellular location">
    <subcellularLocation>
        <location evidence="1">Cell membrane</location>
        <topology evidence="1">Multi-pass membrane protein</topology>
    </subcellularLocation>
</comment>
<feature type="transmembrane region" description="Helical" evidence="6">
    <location>
        <begin position="304"/>
        <end position="328"/>
    </location>
</feature>
<reference evidence="7" key="2">
    <citation type="submission" date="2021-08" db="EMBL/GenBank/DDBJ databases">
        <authorList>
            <person name="Tani A."/>
            <person name="Ola A."/>
            <person name="Ogura Y."/>
            <person name="Katsura K."/>
            <person name="Hayashi T."/>
        </authorList>
    </citation>
    <scope>NUCLEOTIDE SEQUENCE</scope>
    <source>
        <strain evidence="7">DSM 23674</strain>
    </source>
</reference>
<feature type="transmembrane region" description="Helical" evidence="6">
    <location>
        <begin position="95"/>
        <end position="118"/>
    </location>
</feature>
<keyword evidence="3 6" id="KW-0812">Transmembrane</keyword>
<feature type="transmembrane region" description="Helical" evidence="6">
    <location>
        <begin position="55"/>
        <end position="74"/>
    </location>
</feature>
<keyword evidence="4 6" id="KW-1133">Transmembrane helix</keyword>
<feature type="transmembrane region" description="Helical" evidence="6">
    <location>
        <begin position="373"/>
        <end position="392"/>
    </location>
</feature>
<protein>
    <recommendedName>
        <fullName evidence="9">Sugar transporter</fullName>
    </recommendedName>
</protein>
<evidence type="ECO:0000256" key="3">
    <source>
        <dbReference type="ARBA" id="ARBA00022692"/>
    </source>
</evidence>
<organism evidence="7 8">
    <name type="scientific">Methylobacterium thuringiense</name>
    <dbReference type="NCBI Taxonomy" id="1003091"/>
    <lineage>
        <taxon>Bacteria</taxon>
        <taxon>Pseudomonadati</taxon>
        <taxon>Pseudomonadota</taxon>
        <taxon>Alphaproteobacteria</taxon>
        <taxon>Hyphomicrobiales</taxon>
        <taxon>Methylobacteriaceae</taxon>
        <taxon>Methylobacterium</taxon>
    </lineage>
</organism>
<evidence type="ECO:0000313" key="7">
    <source>
        <dbReference type="EMBL" id="GJE57553.1"/>
    </source>
</evidence>
<accession>A0ABQ4TQA2</accession>
<name>A0ABQ4TQA2_9HYPH</name>
<dbReference type="Pfam" id="PF01943">
    <property type="entry name" value="Polysacc_synt"/>
    <property type="match status" value="1"/>
</dbReference>
<evidence type="ECO:0000256" key="1">
    <source>
        <dbReference type="ARBA" id="ARBA00004651"/>
    </source>
</evidence>
<feature type="transmembrane region" description="Helical" evidence="6">
    <location>
        <begin position="340"/>
        <end position="361"/>
    </location>
</feature>
<keyword evidence="5 6" id="KW-0472">Membrane</keyword>
<reference evidence="7" key="1">
    <citation type="journal article" date="2021" name="Front. Microbiol.">
        <title>Comprehensive Comparative Genomics and Phenotyping of Methylobacterium Species.</title>
        <authorList>
            <person name="Alessa O."/>
            <person name="Ogura Y."/>
            <person name="Fujitani Y."/>
            <person name="Takami H."/>
            <person name="Hayashi T."/>
            <person name="Sahin N."/>
            <person name="Tani A."/>
        </authorList>
    </citation>
    <scope>NUCLEOTIDE SEQUENCE</scope>
    <source>
        <strain evidence="7">DSM 23674</strain>
    </source>
</reference>
<gene>
    <name evidence="7" type="ORF">EKPJFOCH_4070</name>
</gene>
<dbReference type="Proteomes" id="UP001055101">
    <property type="component" value="Unassembled WGS sequence"/>
</dbReference>
<keyword evidence="2" id="KW-1003">Cell membrane</keyword>
<feature type="transmembrane region" description="Helical" evidence="6">
    <location>
        <begin position="192"/>
        <end position="210"/>
    </location>
</feature>
<dbReference type="RefSeq" id="WP_238232784.1">
    <property type="nucleotide sequence ID" value="NZ_BPRA01000024.1"/>
</dbReference>
<dbReference type="InterPro" id="IPR050833">
    <property type="entry name" value="Poly_Biosynth_Transport"/>
</dbReference>
<dbReference type="EMBL" id="BPRA01000024">
    <property type="protein sequence ID" value="GJE57553.1"/>
    <property type="molecule type" value="Genomic_DNA"/>
</dbReference>
<keyword evidence="8" id="KW-1185">Reference proteome</keyword>
<comment type="caution">
    <text evidence="7">The sequence shown here is derived from an EMBL/GenBank/DDBJ whole genome shotgun (WGS) entry which is preliminary data.</text>
</comment>
<evidence type="ECO:0000256" key="5">
    <source>
        <dbReference type="ARBA" id="ARBA00023136"/>
    </source>
</evidence>
<sequence>MNRRLTERLAALRRHLPLGLSYIASSGSLVAASAAQLLTFAILARALGPAEFGRLIEFTALTNVAVHICGLGASDCLLRRVSQNRAMYPAMLGHNAILIAVTGSLLVGLGLATLPFWLKVSPDPATNLGATALLLVTNVVLVRMILLAELIFLGHSRFASANRAVVGYALARTLTAVTACLVFSTASLAQWAVWQFAGNLVVVAAYGWWLRGLGRPRFVIVRNEIRLGLYFCSQFVARAIRQNADLFMLGLVSSIEVVGSYGVARRILDSSYLSIDALNRLVFPRFAKTSLDGIHATMPGALRLLPIALALGTATSLGLFLVSGYLPLIFGQDYTSLSRFVRILAWIPILIAASSVAMDVLGASSHQGERAAIVNATNLGGALLIVWWSWWFPPNGTLAALYVIEACTIAAAWLILLRLVRRSAARAMATAA</sequence>
<evidence type="ECO:0000256" key="4">
    <source>
        <dbReference type="ARBA" id="ARBA00022989"/>
    </source>
</evidence>
<feature type="transmembrane region" description="Helical" evidence="6">
    <location>
        <begin position="165"/>
        <end position="186"/>
    </location>
</feature>
<evidence type="ECO:0000256" key="2">
    <source>
        <dbReference type="ARBA" id="ARBA00022475"/>
    </source>
</evidence>
<proteinExistence type="predicted"/>
<dbReference type="PANTHER" id="PTHR30250">
    <property type="entry name" value="PST FAMILY PREDICTED COLANIC ACID TRANSPORTER"/>
    <property type="match status" value="1"/>
</dbReference>
<evidence type="ECO:0008006" key="9">
    <source>
        <dbReference type="Google" id="ProtNLM"/>
    </source>
</evidence>
<dbReference type="PANTHER" id="PTHR30250:SF26">
    <property type="entry name" value="PSMA PROTEIN"/>
    <property type="match status" value="1"/>
</dbReference>